<evidence type="ECO:0000256" key="1">
    <source>
        <dbReference type="ARBA" id="ARBA00007118"/>
    </source>
</evidence>
<dbReference type="GO" id="GO:0016491">
    <property type="term" value="F:oxidoreductase activity"/>
    <property type="evidence" value="ECO:0007669"/>
    <property type="project" value="UniProtKB-KW"/>
</dbReference>
<dbReference type="InterPro" id="IPR029479">
    <property type="entry name" value="Nitroreductase"/>
</dbReference>
<dbReference type="PANTHER" id="PTHR43673">
    <property type="entry name" value="NAD(P)H NITROREDUCTASE YDGI-RELATED"/>
    <property type="match status" value="1"/>
</dbReference>
<protein>
    <submittedName>
        <fullName evidence="5">Nitroreductase</fullName>
    </submittedName>
</protein>
<dbReference type="Proteomes" id="UP000589620">
    <property type="component" value="Unassembled WGS sequence"/>
</dbReference>
<dbReference type="PANTHER" id="PTHR43673:SF10">
    <property type="entry name" value="NADH DEHYDROGENASE_NAD(P)H NITROREDUCTASE XCC3605-RELATED"/>
    <property type="match status" value="1"/>
</dbReference>
<gene>
    <name evidence="5" type="ORF">BJ963_002381</name>
</gene>
<evidence type="ECO:0000259" key="4">
    <source>
        <dbReference type="Pfam" id="PF00881"/>
    </source>
</evidence>
<reference evidence="5 6" key="1">
    <citation type="submission" date="2020-07" db="EMBL/GenBank/DDBJ databases">
        <title>Sequencing the genomes of 1000 actinobacteria strains.</title>
        <authorList>
            <person name="Klenk H.-P."/>
        </authorList>
    </citation>
    <scope>NUCLEOTIDE SEQUENCE [LARGE SCALE GENOMIC DNA]</scope>
    <source>
        <strain evidence="5 6">DSM 23871</strain>
    </source>
</reference>
<dbReference type="SUPFAM" id="SSF55469">
    <property type="entry name" value="FMN-dependent nitroreductase-like"/>
    <property type="match status" value="1"/>
</dbReference>
<evidence type="ECO:0000256" key="2">
    <source>
        <dbReference type="ARBA" id="ARBA00023002"/>
    </source>
</evidence>
<comment type="caution">
    <text evidence="5">The sequence shown here is derived from an EMBL/GenBank/DDBJ whole genome shotgun (WGS) entry which is preliminary data.</text>
</comment>
<dbReference type="Pfam" id="PF00881">
    <property type="entry name" value="Nitroreductase"/>
    <property type="match status" value="1"/>
</dbReference>
<feature type="domain" description="Nitroreductase" evidence="4">
    <location>
        <begin position="22"/>
        <end position="163"/>
    </location>
</feature>
<comment type="similarity">
    <text evidence="1">Belongs to the nitroreductase family.</text>
</comment>
<evidence type="ECO:0000256" key="3">
    <source>
        <dbReference type="SAM" id="MobiDB-lite"/>
    </source>
</evidence>
<accession>A0A852T211</accession>
<feature type="region of interest" description="Disordered" evidence="3">
    <location>
        <begin position="175"/>
        <end position="196"/>
    </location>
</feature>
<dbReference type="InterPro" id="IPR000415">
    <property type="entry name" value="Nitroreductase-like"/>
</dbReference>
<keyword evidence="6" id="KW-1185">Reference proteome</keyword>
<sequence>MSIAEAAARAADTSAPLLPTLAERWSPRAFDPTIEVDDVTLRSALEAARWSPSAANTQPWRFIVARRGTAAFDTIVANLAGFNTVWAGSAAVLIVAAAEVVDEQGAERRWATYDLGQAVAHLTIQAHHDGLHAHQMGGFDAAALQEAFGLGERFVPVSVTALGVLGDAESLPEPLRTREAAPRTRRPLDEIAELHG</sequence>
<proteinExistence type="inferred from homology"/>
<organism evidence="5 6">
    <name type="scientific">Leifsonia soli</name>
    <dbReference type="NCBI Taxonomy" id="582665"/>
    <lineage>
        <taxon>Bacteria</taxon>
        <taxon>Bacillati</taxon>
        <taxon>Actinomycetota</taxon>
        <taxon>Actinomycetes</taxon>
        <taxon>Micrococcales</taxon>
        <taxon>Microbacteriaceae</taxon>
        <taxon>Leifsonia</taxon>
    </lineage>
</organism>
<dbReference type="AlphaFoldDB" id="A0A852T211"/>
<dbReference type="Gene3D" id="3.40.109.10">
    <property type="entry name" value="NADH Oxidase"/>
    <property type="match status" value="1"/>
</dbReference>
<keyword evidence="2" id="KW-0560">Oxidoreductase</keyword>
<evidence type="ECO:0000313" key="5">
    <source>
        <dbReference type="EMBL" id="NYD74862.1"/>
    </source>
</evidence>
<dbReference type="RefSeq" id="WP_179456879.1">
    <property type="nucleotide sequence ID" value="NZ_BAAAPX010000001.1"/>
</dbReference>
<evidence type="ECO:0000313" key="6">
    <source>
        <dbReference type="Proteomes" id="UP000589620"/>
    </source>
</evidence>
<dbReference type="EMBL" id="JACCBJ010000001">
    <property type="protein sequence ID" value="NYD74862.1"/>
    <property type="molecule type" value="Genomic_DNA"/>
</dbReference>
<dbReference type="CDD" id="cd02138">
    <property type="entry name" value="TdsD-like"/>
    <property type="match status" value="1"/>
</dbReference>
<name>A0A852T211_9MICO</name>